<evidence type="ECO:0000313" key="2">
    <source>
        <dbReference type="Proteomes" id="UP001469749"/>
    </source>
</evidence>
<dbReference type="EMBL" id="JBBMEK010000136">
    <property type="protein sequence ID" value="MEQ2365597.1"/>
    <property type="molecule type" value="Genomic_DNA"/>
</dbReference>
<keyword evidence="2" id="KW-1185">Reference proteome</keyword>
<comment type="caution">
    <text evidence="1">The sequence shown here is derived from an EMBL/GenBank/DDBJ whole genome shotgun (WGS) entry which is preliminary data.</text>
</comment>
<dbReference type="Proteomes" id="UP001469749">
    <property type="component" value="Unassembled WGS sequence"/>
</dbReference>
<organism evidence="1 2">
    <name type="scientific">Coprococcus intestinihominis</name>
    <dbReference type="NCBI Taxonomy" id="3133154"/>
    <lineage>
        <taxon>Bacteria</taxon>
        <taxon>Bacillati</taxon>
        <taxon>Bacillota</taxon>
        <taxon>Clostridia</taxon>
        <taxon>Lachnospirales</taxon>
        <taxon>Lachnospiraceae</taxon>
        <taxon>Coprococcus</taxon>
    </lineage>
</organism>
<accession>A0ABV1B6J7</accession>
<proteinExistence type="predicted"/>
<name>A0ABV1B6J7_9FIRM</name>
<protein>
    <submittedName>
        <fullName evidence="1">Nuclear transport factor 2 family protein</fullName>
    </submittedName>
</protein>
<sequence>KMNNGNVEEFDGISLIVWTQDNKIKSLKEFGCNLHNYNPYRDSDIPVFREEKANWF</sequence>
<gene>
    <name evidence="1" type="ORF">WMO25_10850</name>
</gene>
<reference evidence="1 2" key="1">
    <citation type="submission" date="2024-03" db="EMBL/GenBank/DDBJ databases">
        <title>Human intestinal bacterial collection.</title>
        <authorList>
            <person name="Pauvert C."/>
            <person name="Hitch T.C.A."/>
            <person name="Clavel T."/>
        </authorList>
    </citation>
    <scope>NUCLEOTIDE SEQUENCE [LARGE SCALE GENOMIC DNA]</scope>
    <source>
        <strain evidence="1 2">CLA-AA-H190</strain>
    </source>
</reference>
<feature type="non-terminal residue" evidence="1">
    <location>
        <position position="1"/>
    </location>
</feature>
<evidence type="ECO:0000313" key="1">
    <source>
        <dbReference type="EMBL" id="MEQ2365597.1"/>
    </source>
</evidence>